<comment type="caution">
    <text evidence="1">The sequence shown here is derived from an EMBL/GenBank/DDBJ whole genome shotgun (WGS) entry which is preliminary data.</text>
</comment>
<dbReference type="InterPro" id="IPR006728">
    <property type="entry name" value="YezG-like"/>
</dbReference>
<dbReference type="Pfam" id="PF04634">
    <property type="entry name" value="YezG-like"/>
    <property type="match status" value="1"/>
</dbReference>
<evidence type="ECO:0000313" key="2">
    <source>
        <dbReference type="Proteomes" id="UP001595843"/>
    </source>
</evidence>
<dbReference type="Gene3D" id="3.30.500.20">
    <property type="entry name" value="BH3703-like domains"/>
    <property type="match status" value="1"/>
</dbReference>
<dbReference type="RefSeq" id="WP_380702764.1">
    <property type="nucleotide sequence ID" value="NZ_JBHSAP010000007.1"/>
</dbReference>
<name>A0ABV8JFV1_9BACL</name>
<dbReference type="Proteomes" id="UP001595843">
    <property type="component" value="Unassembled WGS sequence"/>
</dbReference>
<organism evidence="1 2">
    <name type="scientific">Salinithrix halophila</name>
    <dbReference type="NCBI Taxonomy" id="1485204"/>
    <lineage>
        <taxon>Bacteria</taxon>
        <taxon>Bacillati</taxon>
        <taxon>Bacillota</taxon>
        <taxon>Bacilli</taxon>
        <taxon>Bacillales</taxon>
        <taxon>Thermoactinomycetaceae</taxon>
        <taxon>Salinithrix</taxon>
    </lineage>
</organism>
<evidence type="ECO:0000313" key="1">
    <source>
        <dbReference type="EMBL" id="MFC4076164.1"/>
    </source>
</evidence>
<dbReference type="NCBIfam" id="TIGR01741">
    <property type="entry name" value="staph_tand_hypo"/>
    <property type="match status" value="1"/>
</dbReference>
<accession>A0ABV8JFV1</accession>
<protein>
    <submittedName>
        <fullName evidence="1">Immunity protein YezG family protein</fullName>
    </submittedName>
</protein>
<dbReference type="InterPro" id="IPR036170">
    <property type="entry name" value="YezG-like_sf"/>
</dbReference>
<gene>
    <name evidence="1" type="ORF">ACFOUO_05000</name>
</gene>
<dbReference type="EMBL" id="JBHSAP010000007">
    <property type="protein sequence ID" value="MFC4076164.1"/>
    <property type="molecule type" value="Genomic_DNA"/>
</dbReference>
<sequence length="161" mass="19188">MDDTKMDRIVGHYQKVGQLVHEMIPEEWEKVYIYGEMEADGGAIFFYYYPSESDKPVYSLDIPELFEVDEEAFEELEDQLYPTLRASWKEFKDSPQEPWSTFTMIMDRSGKYEVKNGYEDLSGIDLSDRYLAWRYKYLGIGPKSDYEKKCLEQYLKKVENK</sequence>
<dbReference type="SUPFAM" id="SSF160424">
    <property type="entry name" value="BH3703-like"/>
    <property type="match status" value="1"/>
</dbReference>
<reference evidence="2" key="1">
    <citation type="journal article" date="2019" name="Int. J. Syst. Evol. Microbiol.">
        <title>The Global Catalogue of Microorganisms (GCM) 10K type strain sequencing project: providing services to taxonomists for standard genome sequencing and annotation.</title>
        <authorList>
            <consortium name="The Broad Institute Genomics Platform"/>
            <consortium name="The Broad Institute Genome Sequencing Center for Infectious Disease"/>
            <person name="Wu L."/>
            <person name="Ma J."/>
        </authorList>
    </citation>
    <scope>NUCLEOTIDE SEQUENCE [LARGE SCALE GENOMIC DNA]</scope>
    <source>
        <strain evidence="2">IBRC-M 10813</strain>
    </source>
</reference>
<proteinExistence type="predicted"/>
<keyword evidence="2" id="KW-1185">Reference proteome</keyword>